<evidence type="ECO:0000256" key="1">
    <source>
        <dbReference type="SAM" id="MobiDB-lite"/>
    </source>
</evidence>
<dbReference type="SUPFAM" id="SSF55658">
    <property type="entry name" value="L9 N-domain-like"/>
    <property type="match status" value="1"/>
</dbReference>
<evidence type="ECO:0000313" key="3">
    <source>
        <dbReference type="EMBL" id="SEI08188.1"/>
    </source>
</evidence>
<dbReference type="EMBL" id="FNXF01000016">
    <property type="protein sequence ID" value="SEI08188.1"/>
    <property type="molecule type" value="Genomic_DNA"/>
</dbReference>
<organism evidence="3 4">
    <name type="scientific">Rheinheimera pacifica</name>
    <dbReference type="NCBI Taxonomy" id="173990"/>
    <lineage>
        <taxon>Bacteria</taxon>
        <taxon>Pseudomonadati</taxon>
        <taxon>Pseudomonadota</taxon>
        <taxon>Gammaproteobacteria</taxon>
        <taxon>Chromatiales</taxon>
        <taxon>Chromatiaceae</taxon>
        <taxon>Rheinheimera</taxon>
    </lineage>
</organism>
<proteinExistence type="predicted"/>
<keyword evidence="4" id="KW-1185">Reference proteome</keyword>
<feature type="region of interest" description="Disordered" evidence="1">
    <location>
        <begin position="55"/>
        <end position="81"/>
    </location>
</feature>
<dbReference type="STRING" id="173990.SAMN05660691_03443"/>
<evidence type="ECO:0000259" key="2">
    <source>
        <dbReference type="Pfam" id="PF01693"/>
    </source>
</evidence>
<dbReference type="InterPro" id="IPR037056">
    <property type="entry name" value="RNase_H1_N_sf"/>
</dbReference>
<reference evidence="4" key="1">
    <citation type="submission" date="2016-10" db="EMBL/GenBank/DDBJ databases">
        <authorList>
            <person name="Varghese N."/>
            <person name="Submissions S."/>
        </authorList>
    </citation>
    <scope>NUCLEOTIDE SEQUENCE [LARGE SCALE GENOMIC DNA]</scope>
    <source>
        <strain evidence="4">DSM 17616</strain>
    </source>
</reference>
<evidence type="ECO:0000313" key="4">
    <source>
        <dbReference type="Proteomes" id="UP000199371"/>
    </source>
</evidence>
<dbReference type="RefSeq" id="WP_177172278.1">
    <property type="nucleotide sequence ID" value="NZ_FNXF01000016.1"/>
</dbReference>
<dbReference type="AlphaFoldDB" id="A0A1H6N758"/>
<sequence>MKKHKKKFKKYYVIFVGACPGIYESWDEVWRYVEHYSKPVYKKYYSLREAEEAFYNRSQSSYDPRKSFSWSHPRLKKKNIV</sequence>
<dbReference type="Proteomes" id="UP000199371">
    <property type="component" value="Unassembled WGS sequence"/>
</dbReference>
<accession>A0A1H6N758</accession>
<dbReference type="InterPro" id="IPR009027">
    <property type="entry name" value="Ribosomal_bL9/RNase_H1_N"/>
</dbReference>
<dbReference type="InterPro" id="IPR011320">
    <property type="entry name" value="RNase_H1_N"/>
</dbReference>
<gene>
    <name evidence="3" type="ORF">SAMN05660691_03443</name>
</gene>
<name>A0A1H6N758_9GAMM</name>
<dbReference type="Gene3D" id="3.40.970.10">
    <property type="entry name" value="Ribonuclease H1, N-terminal domain"/>
    <property type="match status" value="1"/>
</dbReference>
<feature type="domain" description="Ribonuclease H1 N-terminal" evidence="2">
    <location>
        <begin position="10"/>
        <end position="52"/>
    </location>
</feature>
<dbReference type="Pfam" id="PF01693">
    <property type="entry name" value="Cauli_VI"/>
    <property type="match status" value="1"/>
</dbReference>
<protein>
    <submittedName>
        <fullName evidence="3">Virus viroplasmin</fullName>
    </submittedName>
</protein>